<evidence type="ECO:0000256" key="3">
    <source>
        <dbReference type="ARBA" id="ARBA00022676"/>
    </source>
</evidence>
<dbReference type="Proteomes" id="UP000296153">
    <property type="component" value="Unassembled WGS sequence"/>
</dbReference>
<dbReference type="AlphaFoldDB" id="A0A2P5T0D4"/>
<dbReference type="GO" id="GO:0051301">
    <property type="term" value="P:cell division"/>
    <property type="evidence" value="ECO:0007669"/>
    <property type="project" value="InterPro"/>
</dbReference>
<dbReference type="RefSeq" id="WP_136130651.1">
    <property type="nucleotide sequence ID" value="NZ_PDKT01000001.1"/>
</dbReference>
<evidence type="ECO:0000313" key="13">
    <source>
        <dbReference type="Proteomes" id="UP000296153"/>
    </source>
</evidence>
<keyword evidence="10 11" id="KW-0961">Cell wall biogenesis/degradation</keyword>
<feature type="transmembrane region" description="Helical" evidence="11">
    <location>
        <begin position="24"/>
        <end position="43"/>
    </location>
</feature>
<keyword evidence="8 11" id="KW-1133">Transmembrane helix</keyword>
<evidence type="ECO:0000256" key="11">
    <source>
        <dbReference type="HAMAP-Rule" id="MF_02079"/>
    </source>
</evidence>
<feature type="transmembrane region" description="Helical" evidence="11">
    <location>
        <begin position="268"/>
        <end position="293"/>
    </location>
</feature>
<feature type="transmembrane region" description="Helical" evidence="11">
    <location>
        <begin position="55"/>
        <end position="73"/>
    </location>
</feature>
<reference evidence="12 13" key="1">
    <citation type="journal article" date="2018" name="Genome Biol. Evol.">
        <title>Cladogenesis and Genomic Streamlining in Extracellular Endosymbionts of Tropical Stink Bugs.</title>
        <authorList>
            <person name="Otero-Bravo A."/>
            <person name="Goffredi S."/>
            <person name="Sabree Z.L."/>
        </authorList>
    </citation>
    <scope>NUCLEOTIDE SEQUENCE [LARGE SCALE GENOMIC DNA]</scope>
    <source>
        <strain evidence="12 13">SoEE</strain>
    </source>
</reference>
<evidence type="ECO:0000313" key="12">
    <source>
        <dbReference type="EMBL" id="PPI88041.1"/>
    </source>
</evidence>
<evidence type="ECO:0000256" key="10">
    <source>
        <dbReference type="ARBA" id="ARBA00023316"/>
    </source>
</evidence>
<dbReference type="PROSITE" id="PS00428">
    <property type="entry name" value="FTSW_RODA_SPOVE"/>
    <property type="match status" value="1"/>
</dbReference>
<keyword evidence="9 11" id="KW-0472">Membrane</keyword>
<evidence type="ECO:0000256" key="8">
    <source>
        <dbReference type="ARBA" id="ARBA00022989"/>
    </source>
</evidence>
<dbReference type="EMBL" id="PDKT01000001">
    <property type="protein sequence ID" value="PPI88041.1"/>
    <property type="molecule type" value="Genomic_DNA"/>
</dbReference>
<keyword evidence="2 11" id="KW-1003">Cell membrane</keyword>
<comment type="caution">
    <text evidence="12">The sequence shown here is derived from an EMBL/GenBank/DDBJ whole genome shotgun (WGS) entry which is preliminary data.</text>
</comment>
<accession>A0A2P5T0D4</accession>
<evidence type="ECO:0000256" key="5">
    <source>
        <dbReference type="ARBA" id="ARBA00022692"/>
    </source>
</evidence>
<feature type="transmembrane region" description="Helical" evidence="11">
    <location>
        <begin position="305"/>
        <end position="325"/>
    </location>
</feature>
<dbReference type="EC" id="2.4.99.28" evidence="11"/>
<evidence type="ECO:0000256" key="4">
    <source>
        <dbReference type="ARBA" id="ARBA00022679"/>
    </source>
</evidence>
<evidence type="ECO:0000256" key="2">
    <source>
        <dbReference type="ARBA" id="ARBA00022475"/>
    </source>
</evidence>
<dbReference type="OrthoDB" id="9768187at2"/>
<dbReference type="GO" id="GO:0005886">
    <property type="term" value="C:plasma membrane"/>
    <property type="evidence" value="ECO:0007669"/>
    <property type="project" value="UniProtKB-SubCell"/>
</dbReference>
<evidence type="ECO:0000256" key="1">
    <source>
        <dbReference type="ARBA" id="ARBA00004141"/>
    </source>
</evidence>
<comment type="pathway">
    <text evidence="11">Cell wall biogenesis; peptidoglycan biosynthesis.</text>
</comment>
<dbReference type="PANTHER" id="PTHR30474">
    <property type="entry name" value="CELL CYCLE PROTEIN"/>
    <property type="match status" value="1"/>
</dbReference>
<dbReference type="UniPathway" id="UPA00219"/>
<dbReference type="GO" id="GO:0071555">
    <property type="term" value="P:cell wall organization"/>
    <property type="evidence" value="ECO:0007669"/>
    <property type="project" value="UniProtKB-KW"/>
</dbReference>
<dbReference type="InterPro" id="IPR001182">
    <property type="entry name" value="FtsW/RodA"/>
</dbReference>
<keyword evidence="4 11" id="KW-0808">Transferase</keyword>
<dbReference type="HAMAP" id="MF_02079">
    <property type="entry name" value="PGT_RodA"/>
    <property type="match status" value="1"/>
</dbReference>
<dbReference type="GO" id="GO:0032153">
    <property type="term" value="C:cell division site"/>
    <property type="evidence" value="ECO:0007669"/>
    <property type="project" value="TreeGrafter"/>
</dbReference>
<protein>
    <recommendedName>
        <fullName evidence="11">Peptidoglycan glycosyltransferase MrdB</fullName>
        <shortName evidence="11">PGT</shortName>
        <ecNumber evidence="11">2.4.99.28</ecNumber>
    </recommendedName>
    <alternativeName>
        <fullName evidence="11">Cell elongation protein RodA</fullName>
    </alternativeName>
    <alternativeName>
        <fullName evidence="11">Cell wall polymerase</fullName>
    </alternativeName>
    <alternativeName>
        <fullName evidence="11">Peptidoglycan polymerase</fullName>
        <shortName evidence="11">PG polymerase</shortName>
    </alternativeName>
</protein>
<sequence>MSIKILKNKFRKNSIWTRMHIDPFFILTIILLLVYGIIIVWSASGQNINIIERKCIQVIIGLMAMIILAQIPPKIYETSAYYLYGICVILLISVDIYGQISKGSQRWLDLGILRFQPSEIAKIAVPLAITKFVNRDFYQLSLQRIIIALIFIFIPTLLIAIQPDLGTSILVAMSGLLVLFISGIDWKLIFIACCLIVLFSPIFWFFLMQDYQRERVMMLFHPNSDPLGAGYHIMQSKIAIGSGGVYGKGFLEGTQSQLNFLPERHTDFIFAVLAEELGFIGIIILFLLYLLIITRGLMLALRAHTSFGFVIISTLVLILFVYVIINVSMVSGILPVVGIPLPMVSYGGSALTVLMAGFGIVMSIDTHRKVISDI</sequence>
<comment type="subcellular location">
    <subcellularLocation>
        <location evidence="11">Cell inner membrane</location>
        <topology evidence="11">Multi-pass membrane protein</topology>
    </subcellularLocation>
    <subcellularLocation>
        <location evidence="1">Membrane</location>
        <topology evidence="1">Multi-pass membrane protein</topology>
    </subcellularLocation>
</comment>
<dbReference type="InterPro" id="IPR011923">
    <property type="entry name" value="RodA/MrdB"/>
</dbReference>
<proteinExistence type="inferred from homology"/>
<feature type="transmembrane region" description="Helical" evidence="11">
    <location>
        <begin position="188"/>
        <end position="207"/>
    </location>
</feature>
<keyword evidence="6 11" id="KW-0133">Cell shape</keyword>
<keyword evidence="5 11" id="KW-0812">Transmembrane</keyword>
<name>A0A2P5T0D4_9GAMM</name>
<keyword evidence="7 11" id="KW-0573">Peptidoglycan synthesis</keyword>
<comment type="catalytic activity">
    <reaction evidence="11">
        <text>[GlcNAc-(1-&gt;4)-Mur2Ac(oyl-L-Ala-gamma-D-Glu-L-Lys-D-Ala-D-Ala)](n)-di-trans,octa-cis-undecaprenyl diphosphate + beta-D-GlcNAc-(1-&gt;4)-Mur2Ac(oyl-L-Ala-gamma-D-Glu-L-Lys-D-Ala-D-Ala)-di-trans,octa-cis-undecaprenyl diphosphate = [GlcNAc-(1-&gt;4)-Mur2Ac(oyl-L-Ala-gamma-D-Glu-L-Lys-D-Ala-D-Ala)](n+1)-di-trans,octa-cis-undecaprenyl diphosphate + di-trans,octa-cis-undecaprenyl diphosphate + H(+)</text>
        <dbReference type="Rhea" id="RHEA:23708"/>
        <dbReference type="Rhea" id="RHEA-COMP:9602"/>
        <dbReference type="Rhea" id="RHEA-COMP:9603"/>
        <dbReference type="ChEBI" id="CHEBI:15378"/>
        <dbReference type="ChEBI" id="CHEBI:58405"/>
        <dbReference type="ChEBI" id="CHEBI:60033"/>
        <dbReference type="ChEBI" id="CHEBI:78435"/>
        <dbReference type="EC" id="2.4.99.28"/>
    </reaction>
</comment>
<dbReference type="GO" id="GO:0008955">
    <property type="term" value="F:peptidoglycan glycosyltransferase activity"/>
    <property type="evidence" value="ECO:0007669"/>
    <property type="project" value="UniProtKB-UniRule"/>
</dbReference>
<dbReference type="GO" id="GO:0008360">
    <property type="term" value="P:regulation of cell shape"/>
    <property type="evidence" value="ECO:0007669"/>
    <property type="project" value="UniProtKB-KW"/>
</dbReference>
<dbReference type="InterPro" id="IPR018365">
    <property type="entry name" value="Cell_cycle_FtsW-rel_CS"/>
</dbReference>
<keyword evidence="11" id="KW-0997">Cell inner membrane</keyword>
<evidence type="ECO:0000256" key="7">
    <source>
        <dbReference type="ARBA" id="ARBA00022984"/>
    </source>
</evidence>
<feature type="transmembrane region" description="Helical" evidence="11">
    <location>
        <begin position="141"/>
        <end position="159"/>
    </location>
</feature>
<keyword evidence="3 11" id="KW-0328">Glycosyltransferase</keyword>
<gene>
    <name evidence="11" type="primary">mrdB</name>
    <name evidence="11" type="synonym">rodA</name>
    <name evidence="12" type="ORF">CRV12_00125</name>
</gene>
<comment type="function">
    <text evidence="11">Peptidoglycan polymerase that is essential for cell wall elongation.</text>
</comment>
<dbReference type="Pfam" id="PF01098">
    <property type="entry name" value="FTSW_RODA_SPOVE"/>
    <property type="match status" value="1"/>
</dbReference>
<feature type="transmembrane region" description="Helical" evidence="11">
    <location>
        <begin position="165"/>
        <end position="181"/>
    </location>
</feature>
<evidence type="ECO:0000256" key="6">
    <source>
        <dbReference type="ARBA" id="ARBA00022960"/>
    </source>
</evidence>
<dbReference type="NCBIfam" id="TIGR02210">
    <property type="entry name" value="rodA_shape"/>
    <property type="match status" value="1"/>
</dbReference>
<dbReference type="GO" id="GO:0015648">
    <property type="term" value="F:lipid-linked peptidoglycan transporter activity"/>
    <property type="evidence" value="ECO:0007669"/>
    <property type="project" value="TreeGrafter"/>
</dbReference>
<comment type="similarity">
    <text evidence="11">Belongs to the SEDS family. MrdB/RodA subfamily.</text>
</comment>
<dbReference type="GO" id="GO:0009252">
    <property type="term" value="P:peptidoglycan biosynthetic process"/>
    <property type="evidence" value="ECO:0007669"/>
    <property type="project" value="UniProtKB-UniRule"/>
</dbReference>
<feature type="transmembrane region" description="Helical" evidence="11">
    <location>
        <begin position="345"/>
        <end position="364"/>
    </location>
</feature>
<organism evidence="12 13">
    <name type="scientific">Candidatus Pantoea edessiphila</name>
    <dbReference type="NCBI Taxonomy" id="2044610"/>
    <lineage>
        <taxon>Bacteria</taxon>
        <taxon>Pseudomonadati</taxon>
        <taxon>Pseudomonadota</taxon>
        <taxon>Gammaproteobacteria</taxon>
        <taxon>Enterobacterales</taxon>
        <taxon>Erwiniaceae</taxon>
        <taxon>Pantoea</taxon>
    </lineage>
</organism>
<dbReference type="PANTHER" id="PTHR30474:SF1">
    <property type="entry name" value="PEPTIDOGLYCAN GLYCOSYLTRANSFERASE MRDB"/>
    <property type="match status" value="1"/>
</dbReference>
<feature type="transmembrane region" description="Helical" evidence="11">
    <location>
        <begin position="79"/>
        <end position="98"/>
    </location>
</feature>
<evidence type="ECO:0000256" key="9">
    <source>
        <dbReference type="ARBA" id="ARBA00023136"/>
    </source>
</evidence>